<feature type="compositionally biased region" description="Polar residues" evidence="13">
    <location>
        <begin position="1"/>
        <end position="19"/>
    </location>
</feature>
<dbReference type="CDD" id="cd09888">
    <property type="entry name" value="NGN_Euk"/>
    <property type="match status" value="1"/>
</dbReference>
<feature type="domain" description="KOW" evidence="15">
    <location>
        <begin position="1000"/>
        <end position="1027"/>
    </location>
</feature>
<evidence type="ECO:0000256" key="11">
    <source>
        <dbReference type="ARBA" id="ARBA00023242"/>
    </source>
</evidence>
<keyword evidence="8" id="KW-0805">Transcription regulation</keyword>
<evidence type="ECO:0000256" key="6">
    <source>
        <dbReference type="ARBA" id="ARBA00022553"/>
    </source>
</evidence>
<feature type="domain" description="KOW" evidence="15">
    <location>
        <begin position="446"/>
        <end position="473"/>
    </location>
</feature>
<comment type="caution">
    <text evidence="17">The sequence shown here is derived from an EMBL/GenBank/DDBJ whole genome shotgun (WGS) entry which is preliminary data.</text>
</comment>
<feature type="compositionally biased region" description="Low complexity" evidence="13">
    <location>
        <begin position="876"/>
        <end position="885"/>
    </location>
</feature>
<evidence type="ECO:0000256" key="8">
    <source>
        <dbReference type="ARBA" id="ARBA00023015"/>
    </source>
</evidence>
<dbReference type="InterPro" id="IPR017071">
    <property type="entry name" value="TF_Spt5_eukaryote"/>
</dbReference>
<keyword evidence="10" id="KW-0804">Transcription</keyword>
<comment type="subcellular location">
    <subcellularLocation>
        <location evidence="1">Nucleus</location>
    </subcellularLocation>
</comment>
<dbReference type="InterPro" id="IPR057934">
    <property type="entry name" value="KOW_Spt5_7"/>
</dbReference>
<gene>
    <name evidence="17" type="primary">Spt5-L2</name>
    <name evidence="17" type="ORF">Hamer_G008153</name>
</gene>
<dbReference type="InterPro" id="IPR008991">
    <property type="entry name" value="Translation_prot_SH3-like_sf"/>
</dbReference>
<dbReference type="Pfam" id="PF03439">
    <property type="entry name" value="Spt5-NGN"/>
    <property type="match status" value="1"/>
</dbReference>
<dbReference type="InterPro" id="IPR005100">
    <property type="entry name" value="NGN-domain"/>
</dbReference>
<dbReference type="InterPro" id="IPR006645">
    <property type="entry name" value="NGN-like_dom"/>
</dbReference>
<keyword evidence="9" id="KW-0010">Activator</keyword>
<dbReference type="InterPro" id="IPR057936">
    <property type="entry name" value="KOWx_Spt5"/>
</dbReference>
<evidence type="ECO:0000256" key="3">
    <source>
        <dbReference type="ARBA" id="ARBA00020181"/>
    </source>
</evidence>
<evidence type="ECO:0000313" key="17">
    <source>
        <dbReference type="EMBL" id="KAG7177521.1"/>
    </source>
</evidence>
<evidence type="ECO:0000259" key="14">
    <source>
        <dbReference type="SMART" id="SM00738"/>
    </source>
</evidence>
<feature type="domain" description="KOW" evidence="15">
    <location>
        <begin position="568"/>
        <end position="595"/>
    </location>
</feature>
<dbReference type="InterPro" id="IPR041977">
    <property type="entry name" value="KOW_Spt5_4"/>
</dbReference>
<feature type="domain" description="Spt5 C-terminal" evidence="16">
    <location>
        <begin position="758"/>
        <end position="885"/>
    </location>
</feature>
<dbReference type="CDD" id="cd06081">
    <property type="entry name" value="KOW_Spt5_1"/>
    <property type="match status" value="1"/>
</dbReference>
<keyword evidence="17" id="KW-0251">Elongation factor</keyword>
<dbReference type="InterPro" id="IPR014722">
    <property type="entry name" value="Rib_uL2_dom2"/>
</dbReference>
<dbReference type="Pfam" id="PF23288">
    <property type="entry name" value="KOW6_SPT5"/>
    <property type="match status" value="1"/>
</dbReference>
<feature type="domain" description="KOW" evidence="15">
    <location>
        <begin position="394"/>
        <end position="421"/>
    </location>
</feature>
<dbReference type="CDD" id="cd06083">
    <property type="entry name" value="KOW_Spt5_3"/>
    <property type="match status" value="1"/>
</dbReference>
<accession>A0A8J5NEE5</accession>
<dbReference type="Gene3D" id="3.30.70.940">
    <property type="entry name" value="NusG, N-terminal domain"/>
    <property type="match status" value="1"/>
</dbReference>
<protein>
    <recommendedName>
        <fullName evidence="3">Transcription elongation factor SPT5</fullName>
    </recommendedName>
    <alternativeName>
        <fullName evidence="12">DRB sensitivity-inducing factor large subunit</fullName>
    </alternativeName>
    <alternativeName>
        <fullName evidence="4">Transcription elongation factor spt5</fullName>
    </alternativeName>
</protein>
<dbReference type="SMART" id="SM00739">
    <property type="entry name" value="KOW"/>
    <property type="match status" value="6"/>
</dbReference>
<dbReference type="EMBL" id="JAHLQT010001931">
    <property type="protein sequence ID" value="KAG7177521.1"/>
    <property type="molecule type" value="Genomic_DNA"/>
</dbReference>
<evidence type="ECO:0000259" key="15">
    <source>
        <dbReference type="SMART" id="SM00739"/>
    </source>
</evidence>
<dbReference type="Gene3D" id="2.30.30.30">
    <property type="match status" value="3"/>
</dbReference>
<dbReference type="GO" id="GO:0003729">
    <property type="term" value="F:mRNA binding"/>
    <property type="evidence" value="ECO:0007669"/>
    <property type="project" value="TreeGrafter"/>
</dbReference>
<dbReference type="Pfam" id="PF23287">
    <property type="entry name" value="KOW7_SPT5"/>
    <property type="match status" value="1"/>
</dbReference>
<dbReference type="InterPro" id="IPR036735">
    <property type="entry name" value="NGN_dom_sf"/>
</dbReference>
<evidence type="ECO:0000256" key="7">
    <source>
        <dbReference type="ARBA" id="ARBA00022737"/>
    </source>
</evidence>
<evidence type="ECO:0000256" key="10">
    <source>
        <dbReference type="ARBA" id="ARBA00023163"/>
    </source>
</evidence>
<dbReference type="GO" id="GO:0003746">
    <property type="term" value="F:translation elongation factor activity"/>
    <property type="evidence" value="ECO:0007669"/>
    <property type="project" value="UniProtKB-KW"/>
</dbReference>
<feature type="compositionally biased region" description="Polar residues" evidence="13">
    <location>
        <begin position="842"/>
        <end position="866"/>
    </location>
</feature>
<dbReference type="GO" id="GO:0006357">
    <property type="term" value="P:regulation of transcription by RNA polymerase II"/>
    <property type="evidence" value="ECO:0007669"/>
    <property type="project" value="InterPro"/>
</dbReference>
<dbReference type="FunFam" id="2.30.30.30:FF:000013">
    <property type="entry name" value="Transcription elongation factor SPT5"/>
    <property type="match status" value="1"/>
</dbReference>
<dbReference type="InterPro" id="IPR022581">
    <property type="entry name" value="Spt5_N"/>
</dbReference>
<evidence type="ECO:0000256" key="9">
    <source>
        <dbReference type="ARBA" id="ARBA00023159"/>
    </source>
</evidence>
<keyword evidence="18" id="KW-1185">Reference proteome</keyword>
<evidence type="ECO:0000259" key="16">
    <source>
        <dbReference type="SMART" id="SM01104"/>
    </source>
</evidence>
<dbReference type="GO" id="GO:0032044">
    <property type="term" value="C:DSIF complex"/>
    <property type="evidence" value="ECO:0007669"/>
    <property type="project" value="TreeGrafter"/>
</dbReference>
<feature type="region of interest" description="Disordered" evidence="13">
    <location>
        <begin position="1"/>
        <end position="74"/>
    </location>
</feature>
<dbReference type="Pfam" id="PF23284">
    <property type="entry name" value="KOW2_Spt5"/>
    <property type="match status" value="1"/>
</dbReference>
<dbReference type="CDD" id="cd06084">
    <property type="entry name" value="KOW_Spt5_4"/>
    <property type="match status" value="1"/>
</dbReference>
<dbReference type="InterPro" id="IPR041978">
    <property type="entry name" value="KOW_Spt5_5"/>
</dbReference>
<comment type="similarity">
    <text evidence="2">Belongs to the SPT5 family.</text>
</comment>
<dbReference type="InterPro" id="IPR024945">
    <property type="entry name" value="Spt5_C_dom"/>
</dbReference>
<evidence type="ECO:0000313" key="18">
    <source>
        <dbReference type="Proteomes" id="UP000747542"/>
    </source>
</evidence>
<evidence type="ECO:0000256" key="13">
    <source>
        <dbReference type="SAM" id="MobiDB-lite"/>
    </source>
</evidence>
<proteinExistence type="inferred from homology"/>
<dbReference type="CDD" id="cd06082">
    <property type="entry name" value="KOW_Spt5_2"/>
    <property type="match status" value="1"/>
</dbReference>
<evidence type="ECO:0000256" key="4">
    <source>
        <dbReference type="ARBA" id="ARBA00021370"/>
    </source>
</evidence>
<dbReference type="SMART" id="SM01104">
    <property type="entry name" value="CTD"/>
    <property type="match status" value="1"/>
</dbReference>
<feature type="domain" description="NusG-like N-terminal" evidence="14">
    <location>
        <begin position="151"/>
        <end position="242"/>
    </location>
</feature>
<dbReference type="PIRSF" id="PIRSF036945">
    <property type="entry name" value="Spt5"/>
    <property type="match status" value="1"/>
</dbReference>
<dbReference type="PANTHER" id="PTHR11125:SF7">
    <property type="entry name" value="TRANSCRIPTION ELONGATION FACTOR SPT5"/>
    <property type="match status" value="1"/>
</dbReference>
<feature type="region of interest" description="Disordered" evidence="13">
    <location>
        <begin position="763"/>
        <end position="937"/>
    </location>
</feature>
<feature type="non-terminal residue" evidence="17">
    <location>
        <position position="1"/>
    </location>
</feature>
<feature type="compositionally biased region" description="Low complexity" evidence="13">
    <location>
        <begin position="902"/>
        <end position="919"/>
    </location>
</feature>
<dbReference type="FunFam" id="3.30.70.940:FF:000003">
    <property type="entry name" value="Transcription elongation factor SPT5"/>
    <property type="match status" value="1"/>
</dbReference>
<dbReference type="Pfam" id="PF23042">
    <property type="entry name" value="KOW1_SPT5"/>
    <property type="match status" value="1"/>
</dbReference>
<reference evidence="17" key="1">
    <citation type="journal article" date="2021" name="Sci. Adv.">
        <title>The American lobster genome reveals insights on longevity, neural, and immune adaptations.</title>
        <authorList>
            <person name="Polinski J.M."/>
            <person name="Zimin A.V."/>
            <person name="Clark K.F."/>
            <person name="Kohn A.B."/>
            <person name="Sadowski N."/>
            <person name="Timp W."/>
            <person name="Ptitsyn A."/>
            <person name="Khanna P."/>
            <person name="Romanova D.Y."/>
            <person name="Williams P."/>
            <person name="Greenwood S.J."/>
            <person name="Moroz L.L."/>
            <person name="Walt D.R."/>
            <person name="Bodnar A.G."/>
        </authorList>
    </citation>
    <scope>NUCLEOTIDE SEQUENCE</scope>
    <source>
        <strain evidence="17">GMGI-L3</strain>
    </source>
</reference>
<dbReference type="InterPro" id="IPR039659">
    <property type="entry name" value="SPT5"/>
</dbReference>
<dbReference type="Pfam" id="PF00467">
    <property type="entry name" value="KOW"/>
    <property type="match status" value="1"/>
</dbReference>
<dbReference type="CDD" id="cd06085">
    <property type="entry name" value="KOW_Spt5_5"/>
    <property type="match status" value="1"/>
</dbReference>
<keyword evidence="6" id="KW-0597">Phosphoprotein</keyword>
<organism evidence="17 18">
    <name type="scientific">Homarus americanus</name>
    <name type="common">American lobster</name>
    <dbReference type="NCBI Taxonomy" id="6706"/>
    <lineage>
        <taxon>Eukaryota</taxon>
        <taxon>Metazoa</taxon>
        <taxon>Ecdysozoa</taxon>
        <taxon>Arthropoda</taxon>
        <taxon>Crustacea</taxon>
        <taxon>Multicrustacea</taxon>
        <taxon>Malacostraca</taxon>
        <taxon>Eumalacostraca</taxon>
        <taxon>Eucarida</taxon>
        <taxon>Decapoda</taxon>
        <taxon>Pleocyemata</taxon>
        <taxon>Astacidea</taxon>
        <taxon>Nephropoidea</taxon>
        <taxon>Nephropidae</taxon>
        <taxon>Homarus</taxon>
    </lineage>
</organism>
<evidence type="ECO:0000256" key="2">
    <source>
        <dbReference type="ARBA" id="ARBA00006956"/>
    </source>
</evidence>
<dbReference type="PANTHER" id="PTHR11125">
    <property type="entry name" value="SUPPRESSOR OF TY 5"/>
    <property type="match status" value="1"/>
</dbReference>
<dbReference type="Proteomes" id="UP000747542">
    <property type="component" value="Unassembled WGS sequence"/>
</dbReference>
<dbReference type="FunFam" id="2.30.30.30:FF:000016">
    <property type="entry name" value="Transcription elongation factor SPT5"/>
    <property type="match status" value="1"/>
</dbReference>
<sequence>NNQAQCQRVKEVTTQTPSRKSLGRAATEYDSEEEEDEERHAKKKRKRGAVSDYFLEEAEVDDDEGEDDEDEDGDYYDLLGNEKEEVGVTAREIEANRRAHSVWDNEREEEIEEYYRRKYAEESSAAMRFGEGGEEMSDEITQQTLLPGVKDPNLWMVKCRIGEEKMTCLQLMRKMIAYQFTEEPLQIKSVVAPEGVKGYIYIEAYKQTHVKSAMDGVSNLRLGIWRQTMVPINQMTDVLRVVKEVPTLKRGAWVRLKRGIFKDDLAQVDYVDASQNTVHLKLIPRIDYTRMRGALRSSQSENDLKRKKFRRPPQKLFDNDAIRAIGGEVTQDGDFLIFEGNRFTHKGYLYKTFAISAIMADGVKPTLSELEKFEEQSLADMELTTSGREDEGHSFAPGDHVEVIEGELMNLMGAVTRVDGNKITILPKHEDLKDELEFLAHELKKYFNQGDHVKVIAGRYEGDTGLIVRVEENMIVLFSDLTMHELKVLPRDLQLCADVATGVDSLGQFQWGDLVSLDAQTVAVIVRLEKENFQVLNMHGKLVHVKPQAVHKKKENRRAMALDAEQNTIQVKDVVKVIDGPHSGRQGEIRHLYRNFAFLHSKMMIENGGIFVCKTRHLVQAGGAKSAGGGLGSGGIVMGMGLMSPRLTSPAHPAGGTSERGDRGGGDRGGFGDRGRGRGRGRGAGRDRGVIGQTIKITQGPYKGHVGIVKDATDSTVRVELHSKCQTIIVDRSRVAVVGSTSAKAGSFTSYTRTPTWGSATPMYGNTGSRTPMYGSQTPQYDGSRTPHYGSMTPSHDGSATPGRQSAWDPTITNTPARQSEFDDYPFDEASPSPAYNPGTPGYQSDAGQGPYTPQTPGTVYSSDHNYSPYQPEPSPSGYQPGGSPAAYVGTPSPGTGYQGTPSPGSGYASPSPLASYSPMTPGAPSPYNPQTPGAGMDSLGMQDWQTADIEVRIKETNDDSGLIGQTGIIRGVSAGMCSVYLPEEERVVNILGEHLEPVTPAQGDRVKVIFGEEREQTGNLLSIDHNEGVVKLDHADVKMLQLRYLCKMK</sequence>
<dbReference type="GO" id="GO:0006368">
    <property type="term" value="P:transcription elongation by RNA polymerase II"/>
    <property type="evidence" value="ECO:0007669"/>
    <property type="project" value="TreeGrafter"/>
</dbReference>
<keyword evidence="7" id="KW-0677">Repeat</keyword>
<keyword evidence="11" id="KW-0539">Nucleus</keyword>
<dbReference type="SMART" id="SM00738">
    <property type="entry name" value="NGN"/>
    <property type="match status" value="1"/>
</dbReference>
<dbReference type="Pfam" id="PF23291">
    <property type="entry name" value="KOW4_SPT5"/>
    <property type="match status" value="1"/>
</dbReference>
<dbReference type="InterPro" id="IPR039385">
    <property type="entry name" value="NGN_Euk"/>
</dbReference>
<dbReference type="Pfam" id="PF23037">
    <property type="entry name" value="KOWx_SPT5"/>
    <property type="match status" value="1"/>
</dbReference>
<dbReference type="InterPro" id="IPR041976">
    <property type="entry name" value="KOW_Spt5_3"/>
</dbReference>
<name>A0A8J5NEE5_HOMAM</name>
<feature type="region of interest" description="Disordered" evidence="13">
    <location>
        <begin position="644"/>
        <end position="690"/>
    </location>
</feature>
<keyword evidence="17" id="KW-0648">Protein biosynthesis</keyword>
<dbReference type="AlphaFoldDB" id="A0A8J5NEE5"/>
<feature type="domain" description="KOW" evidence="15">
    <location>
        <begin position="688"/>
        <end position="715"/>
    </location>
</feature>
<dbReference type="SUPFAM" id="SSF50104">
    <property type="entry name" value="Translation proteins SH3-like domain"/>
    <property type="match status" value="1"/>
</dbReference>
<dbReference type="InterPro" id="IPR041975">
    <property type="entry name" value="KOW_Spt5_2"/>
</dbReference>
<evidence type="ECO:0000256" key="5">
    <source>
        <dbReference type="ARBA" id="ARBA00022491"/>
    </source>
</evidence>
<dbReference type="InterPro" id="IPR041973">
    <property type="entry name" value="KOW_Spt5_1"/>
</dbReference>
<feature type="compositionally biased region" description="Acidic residues" evidence="13">
    <location>
        <begin position="54"/>
        <end position="74"/>
    </location>
</feature>
<feature type="compositionally biased region" description="Polar residues" evidence="13">
    <location>
        <begin position="792"/>
        <end position="804"/>
    </location>
</feature>
<dbReference type="CDD" id="cd06086">
    <property type="entry name" value="KOW_Spt5_6"/>
    <property type="match status" value="1"/>
</dbReference>
<dbReference type="Pfam" id="PF23290">
    <property type="entry name" value="KOW5_SPT5"/>
    <property type="match status" value="1"/>
</dbReference>
<dbReference type="Pfam" id="PF11942">
    <property type="entry name" value="Spt5_N"/>
    <property type="match status" value="1"/>
</dbReference>
<dbReference type="InterPro" id="IPR005824">
    <property type="entry name" value="KOW"/>
</dbReference>
<dbReference type="GO" id="GO:0032784">
    <property type="term" value="P:regulation of DNA-templated transcription elongation"/>
    <property type="evidence" value="ECO:0007669"/>
    <property type="project" value="InterPro"/>
</dbReference>
<feature type="compositionally biased region" description="Basic and acidic residues" evidence="13">
    <location>
        <begin position="659"/>
        <end position="676"/>
    </location>
</feature>
<evidence type="ECO:0000256" key="12">
    <source>
        <dbReference type="ARBA" id="ARBA00029645"/>
    </source>
</evidence>
<feature type="domain" description="KOW" evidence="15">
    <location>
        <begin position="247"/>
        <end position="274"/>
    </location>
</feature>
<evidence type="ECO:0000256" key="1">
    <source>
        <dbReference type="ARBA" id="ARBA00004123"/>
    </source>
</evidence>
<keyword evidence="5" id="KW-0678">Repressor</keyword>
<feature type="compositionally biased region" description="Polar residues" evidence="13">
    <location>
        <begin position="763"/>
        <end position="783"/>
    </location>
</feature>
<dbReference type="InterPro" id="IPR041980">
    <property type="entry name" value="KOW_Spt5_6_metazoa"/>
</dbReference>